<name>A0A4R0RBK7_9APHY</name>
<reference evidence="2 3" key="1">
    <citation type="submission" date="2018-11" db="EMBL/GenBank/DDBJ databases">
        <title>Genome assembly of Steccherinum ochraceum LE-BIN_3174, the white-rot fungus of the Steccherinaceae family (The Residual Polyporoid clade, Polyporales, Basidiomycota).</title>
        <authorList>
            <person name="Fedorova T.V."/>
            <person name="Glazunova O.A."/>
            <person name="Landesman E.O."/>
            <person name="Moiseenko K.V."/>
            <person name="Psurtseva N.V."/>
            <person name="Savinova O.S."/>
            <person name="Shakhova N.V."/>
            <person name="Tyazhelova T.V."/>
            <person name="Vasina D.V."/>
        </authorList>
    </citation>
    <scope>NUCLEOTIDE SEQUENCE [LARGE SCALE GENOMIC DNA]</scope>
    <source>
        <strain evidence="2 3">LE-BIN_3174</strain>
    </source>
</reference>
<gene>
    <name evidence="2" type="ORF">EIP91_002790</name>
</gene>
<dbReference type="STRING" id="92696.A0A4R0RBK7"/>
<dbReference type="PANTHER" id="PTHR15526">
    <property type="entry name" value="MUSKELIN"/>
    <property type="match status" value="1"/>
</dbReference>
<protein>
    <submittedName>
        <fullName evidence="2">Uncharacterized protein</fullName>
    </submittedName>
</protein>
<sequence>MCEDSSPVQALAYLQTEVSSVVDHSDPEEAKVFRSLLSHLLTPTSKSTSASSTPPQDDADTQKRKRSIPDSVGDLADEDEVMVELSDASADELEESPPVVSFQRDPDESTWAGNRPSPNPERYKQRTEVFENLMKFVNEDARQPVQNLWDMIDVDHLGGRQ</sequence>
<proteinExistence type="predicted"/>
<evidence type="ECO:0000313" key="2">
    <source>
        <dbReference type="EMBL" id="TCD65351.1"/>
    </source>
</evidence>
<organism evidence="2 3">
    <name type="scientific">Steccherinum ochraceum</name>
    <dbReference type="NCBI Taxonomy" id="92696"/>
    <lineage>
        <taxon>Eukaryota</taxon>
        <taxon>Fungi</taxon>
        <taxon>Dikarya</taxon>
        <taxon>Basidiomycota</taxon>
        <taxon>Agaricomycotina</taxon>
        <taxon>Agaricomycetes</taxon>
        <taxon>Polyporales</taxon>
        <taxon>Steccherinaceae</taxon>
        <taxon>Steccherinum</taxon>
    </lineage>
</organism>
<feature type="region of interest" description="Disordered" evidence="1">
    <location>
        <begin position="42"/>
        <end position="123"/>
    </location>
</feature>
<dbReference type="PANTHER" id="PTHR15526:SF5">
    <property type="entry name" value="MUSKELIN"/>
    <property type="match status" value="1"/>
</dbReference>
<dbReference type="InterPro" id="IPR052456">
    <property type="entry name" value="CTLH_complex_component"/>
</dbReference>
<keyword evidence="3" id="KW-1185">Reference proteome</keyword>
<dbReference type="Proteomes" id="UP000292702">
    <property type="component" value="Unassembled WGS sequence"/>
</dbReference>
<evidence type="ECO:0000256" key="1">
    <source>
        <dbReference type="SAM" id="MobiDB-lite"/>
    </source>
</evidence>
<comment type="caution">
    <text evidence="2">The sequence shown here is derived from an EMBL/GenBank/DDBJ whole genome shotgun (WGS) entry which is preliminary data.</text>
</comment>
<evidence type="ECO:0000313" key="3">
    <source>
        <dbReference type="Proteomes" id="UP000292702"/>
    </source>
</evidence>
<feature type="compositionally biased region" description="Low complexity" evidence="1">
    <location>
        <begin position="42"/>
        <end position="55"/>
    </location>
</feature>
<dbReference type="GO" id="GO:0005737">
    <property type="term" value="C:cytoplasm"/>
    <property type="evidence" value="ECO:0007669"/>
    <property type="project" value="TreeGrafter"/>
</dbReference>
<dbReference type="EMBL" id="RWJN01000186">
    <property type="protein sequence ID" value="TCD65351.1"/>
    <property type="molecule type" value="Genomic_DNA"/>
</dbReference>
<accession>A0A4R0RBK7</accession>
<dbReference type="AlphaFoldDB" id="A0A4R0RBK7"/>
<dbReference type="OrthoDB" id="10052615at2759"/>